<dbReference type="EMBL" id="JANPWB010000010">
    <property type="protein sequence ID" value="KAJ1134312.1"/>
    <property type="molecule type" value="Genomic_DNA"/>
</dbReference>
<comment type="caution">
    <text evidence="2">The sequence shown here is derived from an EMBL/GenBank/DDBJ whole genome shotgun (WGS) entry which is preliminary data.</text>
</comment>
<protein>
    <submittedName>
        <fullName evidence="2">Uncharacterized protein</fullName>
    </submittedName>
</protein>
<gene>
    <name evidence="2" type="ORF">NDU88_000764</name>
</gene>
<organism evidence="2 3">
    <name type="scientific">Pleurodeles waltl</name>
    <name type="common">Iberian ribbed newt</name>
    <dbReference type="NCBI Taxonomy" id="8319"/>
    <lineage>
        <taxon>Eukaryota</taxon>
        <taxon>Metazoa</taxon>
        <taxon>Chordata</taxon>
        <taxon>Craniata</taxon>
        <taxon>Vertebrata</taxon>
        <taxon>Euteleostomi</taxon>
        <taxon>Amphibia</taxon>
        <taxon>Batrachia</taxon>
        <taxon>Caudata</taxon>
        <taxon>Salamandroidea</taxon>
        <taxon>Salamandridae</taxon>
        <taxon>Pleurodelinae</taxon>
        <taxon>Pleurodeles</taxon>
    </lineage>
</organism>
<dbReference type="Proteomes" id="UP001066276">
    <property type="component" value="Chromosome 6"/>
</dbReference>
<feature type="compositionally biased region" description="Basic and acidic residues" evidence="1">
    <location>
        <begin position="61"/>
        <end position="90"/>
    </location>
</feature>
<reference evidence="2" key="1">
    <citation type="journal article" date="2022" name="bioRxiv">
        <title>Sequencing and chromosome-scale assembly of the giantPleurodeles waltlgenome.</title>
        <authorList>
            <person name="Brown T."/>
            <person name="Elewa A."/>
            <person name="Iarovenko S."/>
            <person name="Subramanian E."/>
            <person name="Araus A.J."/>
            <person name="Petzold A."/>
            <person name="Susuki M."/>
            <person name="Suzuki K.-i.T."/>
            <person name="Hayashi T."/>
            <person name="Toyoda A."/>
            <person name="Oliveira C."/>
            <person name="Osipova E."/>
            <person name="Leigh N.D."/>
            <person name="Simon A."/>
            <person name="Yun M.H."/>
        </authorList>
    </citation>
    <scope>NUCLEOTIDE SEQUENCE</scope>
    <source>
        <strain evidence="2">20211129_DDA</strain>
        <tissue evidence="2">Liver</tissue>
    </source>
</reference>
<name>A0AAV7Q502_PLEWA</name>
<dbReference type="AlphaFoldDB" id="A0AAV7Q502"/>
<feature type="region of interest" description="Disordered" evidence="1">
    <location>
        <begin position="56"/>
        <end position="97"/>
    </location>
</feature>
<evidence type="ECO:0000313" key="2">
    <source>
        <dbReference type="EMBL" id="KAJ1134312.1"/>
    </source>
</evidence>
<proteinExistence type="predicted"/>
<evidence type="ECO:0000256" key="1">
    <source>
        <dbReference type="SAM" id="MobiDB-lite"/>
    </source>
</evidence>
<sequence length="97" mass="11068">MQLLLQIVISEDDHSGAAGPAASADEWRTGRYIPGNTNHEKALKEILDLQNVPYSHAPGIQEHEKRTEDRAARDVPYRSMRKEQKTERQKVSVLFWG</sequence>
<keyword evidence="3" id="KW-1185">Reference proteome</keyword>
<evidence type="ECO:0000313" key="3">
    <source>
        <dbReference type="Proteomes" id="UP001066276"/>
    </source>
</evidence>
<accession>A0AAV7Q502</accession>